<dbReference type="InterPro" id="IPR018337">
    <property type="entry name" value="Cell_wall/Cho-bd_repeat"/>
</dbReference>
<keyword evidence="13" id="KW-1185">Reference proteome</keyword>
<keyword evidence="4 8" id="KW-0133">Cell shape</keyword>
<dbReference type="Pfam" id="PF19127">
    <property type="entry name" value="Choline_bind_3"/>
    <property type="match status" value="2"/>
</dbReference>
<keyword evidence="3" id="KW-0677">Repeat</keyword>
<feature type="compositionally biased region" description="Acidic residues" evidence="9">
    <location>
        <begin position="28"/>
        <end position="37"/>
    </location>
</feature>
<comment type="pathway">
    <text evidence="1 8">Cell wall biogenesis; peptidoglycan biosynthesis.</text>
</comment>
<accession>A0ABT1E5V2</accession>
<evidence type="ECO:0000256" key="6">
    <source>
        <dbReference type="ARBA" id="ARBA00023316"/>
    </source>
</evidence>
<feature type="active site" description="Nucleophile" evidence="8">
    <location>
        <position position="487"/>
    </location>
</feature>
<feature type="chain" id="PRO_5047371530" evidence="10">
    <location>
        <begin position="24"/>
        <end position="511"/>
    </location>
</feature>
<keyword evidence="6 8" id="KW-0961">Cell wall biogenesis/degradation</keyword>
<evidence type="ECO:0000256" key="5">
    <source>
        <dbReference type="ARBA" id="ARBA00022984"/>
    </source>
</evidence>
<evidence type="ECO:0000256" key="10">
    <source>
        <dbReference type="SAM" id="SignalP"/>
    </source>
</evidence>
<dbReference type="EMBL" id="JAMZFW010000002">
    <property type="protein sequence ID" value="MCP1101217.1"/>
    <property type="molecule type" value="Genomic_DNA"/>
</dbReference>
<evidence type="ECO:0000259" key="11">
    <source>
        <dbReference type="PROSITE" id="PS52029"/>
    </source>
</evidence>
<dbReference type="Gene3D" id="2.40.440.10">
    <property type="entry name" value="L,D-transpeptidase catalytic domain-like"/>
    <property type="match status" value="1"/>
</dbReference>
<feature type="repeat" description="Cell wall-binding" evidence="7">
    <location>
        <begin position="141"/>
        <end position="160"/>
    </location>
</feature>
<feature type="active site" description="Proton donor/acceptor" evidence="8">
    <location>
        <position position="463"/>
    </location>
</feature>
<dbReference type="PROSITE" id="PS52029">
    <property type="entry name" value="LD_TPASE"/>
    <property type="match status" value="1"/>
</dbReference>
<evidence type="ECO:0000256" key="4">
    <source>
        <dbReference type="ARBA" id="ARBA00022960"/>
    </source>
</evidence>
<evidence type="ECO:0000256" key="8">
    <source>
        <dbReference type="PROSITE-ProRule" id="PRU01373"/>
    </source>
</evidence>
<protein>
    <submittedName>
        <fullName evidence="12">L,D-transpeptidase family protein</fullName>
    </submittedName>
</protein>
<feature type="region of interest" description="Disordered" evidence="9">
    <location>
        <begin position="28"/>
        <end position="62"/>
    </location>
</feature>
<dbReference type="InterPro" id="IPR005490">
    <property type="entry name" value="LD_TPept_cat_dom"/>
</dbReference>
<dbReference type="RefSeq" id="WP_262064999.1">
    <property type="nucleotide sequence ID" value="NZ_JAMXOD010000002.1"/>
</dbReference>
<feature type="repeat" description="Cell wall-binding" evidence="7">
    <location>
        <begin position="182"/>
        <end position="201"/>
    </location>
</feature>
<feature type="domain" description="L,D-TPase catalytic" evidence="11">
    <location>
        <begin position="391"/>
        <end position="511"/>
    </location>
</feature>
<dbReference type="InterPro" id="IPR038063">
    <property type="entry name" value="Transpep_catalytic_dom"/>
</dbReference>
<dbReference type="Gene3D" id="2.10.270.10">
    <property type="entry name" value="Cholin Binding"/>
    <property type="match status" value="2"/>
</dbReference>
<reference evidence="12 13" key="1">
    <citation type="journal article" date="2022" name="Genome Biol. Evol.">
        <title>Host diet, physiology and behaviors set the stage for Lachnospiraceae cladogenesis.</title>
        <authorList>
            <person name="Vera-Ponce De Leon A."/>
            <person name="Schneider M."/>
            <person name="Jahnes B.C."/>
            <person name="Sadowski V."/>
            <person name="Camuy-Velez L.A."/>
            <person name="Duan J."/>
            <person name="Sabree Z.L."/>
        </authorList>
    </citation>
    <scope>NUCLEOTIDE SEQUENCE [LARGE SCALE GENOMIC DNA]</scope>
    <source>
        <strain evidence="12 13">PAL113</strain>
    </source>
</reference>
<dbReference type="Pfam" id="PF03734">
    <property type="entry name" value="YkuD"/>
    <property type="match status" value="1"/>
</dbReference>
<name>A0ABT1E5V2_9FIRM</name>
<sequence length="511" mass="58470">MKRMRVLLLALLLSFSFPLVAGATEGNEEVQQEEVQNEEIQKEDLQETDVQEEEIKQEEVPEVPEVQDEIIMETADDEGVWKEGENGRWYYYLDGKMVKGQEIQYQNNLYLLAADGSMKTGWVGNGVDWSFYRLGGGQKVRNNWVEDRGIWYYMDDNSKMVYHKTLTIGNSVYTFNGTGAMVKGWLQDGSNWYFYTNSGAMVRDNWVLSNGRWYYMLENGLMFNGSKMEIGGTNYYFNKGGDAVTGWYMIDGQWYYFNSDSHLEGGWIQVGSGFYYLDPETNVMVTGWKYLNNSWYYFHKTSGRMVDDWAWDGSNWYLMGGDGRMLEGWQSKNGYWYYLFGYKDPRGGPRGAMAHSREIDGYRLDASGRWVTGPSEGMRQVIEGYSSPTNYLLAVDCNTHHVGVFERSGGSWTNIAYWLCGDGAPGTPTIKGVYHVGIKGHHFVSHGLYCYWYTQILGDYLFHSVPYYPGGNAVYDDRLGVGVSAGCVRLPIDQAKWIYDTIPSGTTIVIY</sequence>
<organism evidence="12 13">
    <name type="scientific">Aequitasia blattaphilus</name>
    <dbReference type="NCBI Taxonomy" id="2949332"/>
    <lineage>
        <taxon>Bacteria</taxon>
        <taxon>Bacillati</taxon>
        <taxon>Bacillota</taxon>
        <taxon>Clostridia</taxon>
        <taxon>Lachnospirales</taxon>
        <taxon>Lachnospiraceae</taxon>
        <taxon>Aequitasia</taxon>
    </lineage>
</organism>
<keyword evidence="10" id="KW-0732">Signal</keyword>
<dbReference type="Gene3D" id="2.20.120.10">
    <property type="entry name" value="Multimodular pneumococcal cell wall endolysin, domain 3"/>
    <property type="match status" value="1"/>
</dbReference>
<dbReference type="PROSITE" id="PS51170">
    <property type="entry name" value="CW"/>
    <property type="match status" value="3"/>
</dbReference>
<evidence type="ECO:0000313" key="13">
    <source>
        <dbReference type="Proteomes" id="UP001523566"/>
    </source>
</evidence>
<dbReference type="CDD" id="cd16913">
    <property type="entry name" value="YkuD_like"/>
    <property type="match status" value="1"/>
</dbReference>
<evidence type="ECO:0000256" key="7">
    <source>
        <dbReference type="PROSITE-ProRule" id="PRU00591"/>
    </source>
</evidence>
<keyword evidence="2" id="KW-0808">Transferase</keyword>
<feature type="signal peptide" evidence="10">
    <location>
        <begin position="1"/>
        <end position="23"/>
    </location>
</feature>
<keyword evidence="5 8" id="KW-0573">Peptidoglycan synthesis</keyword>
<proteinExistence type="predicted"/>
<evidence type="ECO:0000256" key="3">
    <source>
        <dbReference type="ARBA" id="ARBA00022737"/>
    </source>
</evidence>
<evidence type="ECO:0000256" key="2">
    <source>
        <dbReference type="ARBA" id="ARBA00022679"/>
    </source>
</evidence>
<comment type="caution">
    <text evidence="12">The sequence shown here is derived from an EMBL/GenBank/DDBJ whole genome shotgun (WGS) entry which is preliminary data.</text>
</comment>
<gene>
    <name evidence="12" type="ORF">NK125_02160</name>
</gene>
<dbReference type="Proteomes" id="UP001523566">
    <property type="component" value="Unassembled WGS sequence"/>
</dbReference>
<dbReference type="SUPFAM" id="SSF141523">
    <property type="entry name" value="L,D-transpeptidase catalytic domain-like"/>
    <property type="match status" value="1"/>
</dbReference>
<dbReference type="SUPFAM" id="SSF69360">
    <property type="entry name" value="Cell wall binding repeat"/>
    <property type="match status" value="2"/>
</dbReference>
<evidence type="ECO:0000256" key="9">
    <source>
        <dbReference type="SAM" id="MobiDB-lite"/>
    </source>
</evidence>
<dbReference type="Pfam" id="PF01473">
    <property type="entry name" value="Choline_bind_1"/>
    <property type="match status" value="1"/>
</dbReference>
<evidence type="ECO:0000313" key="12">
    <source>
        <dbReference type="EMBL" id="MCP1101217.1"/>
    </source>
</evidence>
<evidence type="ECO:0000256" key="1">
    <source>
        <dbReference type="ARBA" id="ARBA00004752"/>
    </source>
</evidence>
<feature type="repeat" description="Cell wall-binding" evidence="7">
    <location>
        <begin position="244"/>
        <end position="263"/>
    </location>
</feature>